<dbReference type="PANTHER" id="PTHR23292:SF6">
    <property type="entry name" value="FI16602P1-RELATED"/>
    <property type="match status" value="1"/>
</dbReference>
<reference evidence="11 12" key="1">
    <citation type="submission" date="2020-04" db="EMBL/GenBank/DDBJ databases">
        <authorList>
            <person name="Alioto T."/>
            <person name="Alioto T."/>
            <person name="Gomez Garrido J."/>
        </authorList>
    </citation>
    <scope>NUCLEOTIDE SEQUENCE [LARGE SCALE GENOMIC DNA]</scope>
</reference>
<dbReference type="SMART" id="SM00714">
    <property type="entry name" value="LITAF"/>
    <property type="match status" value="2"/>
</dbReference>
<dbReference type="PROSITE" id="PS51837">
    <property type="entry name" value="LITAF"/>
    <property type="match status" value="2"/>
</dbReference>
<protein>
    <recommendedName>
        <fullName evidence="10">LITAF domain-containing protein</fullName>
    </recommendedName>
</protein>
<proteinExistence type="inferred from homology"/>
<evidence type="ECO:0000256" key="1">
    <source>
        <dbReference type="ARBA" id="ARBA00004414"/>
    </source>
</evidence>
<evidence type="ECO:0000256" key="2">
    <source>
        <dbReference type="ARBA" id="ARBA00004481"/>
    </source>
</evidence>
<sequence>MSYAPPGFNAGHTGHHQQPTPIAPMNQSAPVQMIVIGPQVGPDPVHVTCPNCRESVSTLIDKKANMKAHVACGVLTAFGCWLCCCIPYFLESFKKVEHKCPRCQAMFFMSQQLLHQKGSITMSQPESVPPAPTPVVQPMVVVCAPPVGPSPMLLTCPNCKEDVLTTTTQTSNQNATIACIVLAVIGCWPCCCIPFCLDGFQMTEHKCPKCHALVGVHNQ</sequence>
<keyword evidence="9" id="KW-0812">Transmembrane</keyword>
<dbReference type="EMBL" id="CADEPI010000235">
    <property type="protein sequence ID" value="CAB3381484.1"/>
    <property type="molecule type" value="Genomic_DNA"/>
</dbReference>
<gene>
    <name evidence="11" type="ORF">CLODIP_2_CD15005</name>
</gene>
<keyword evidence="7 9" id="KW-0472">Membrane</keyword>
<evidence type="ECO:0000313" key="12">
    <source>
        <dbReference type="Proteomes" id="UP000494165"/>
    </source>
</evidence>
<keyword evidence="6" id="KW-0862">Zinc</keyword>
<dbReference type="GO" id="GO:0008270">
    <property type="term" value="F:zinc ion binding"/>
    <property type="evidence" value="ECO:0007669"/>
    <property type="project" value="TreeGrafter"/>
</dbReference>
<evidence type="ECO:0000259" key="10">
    <source>
        <dbReference type="PROSITE" id="PS51837"/>
    </source>
</evidence>
<evidence type="ECO:0000256" key="8">
    <source>
        <dbReference type="SAM" id="MobiDB-lite"/>
    </source>
</evidence>
<keyword evidence="5" id="KW-0479">Metal-binding</keyword>
<comment type="subcellular location">
    <subcellularLocation>
        <location evidence="2">Endosome membrane</location>
        <topology evidence="2">Peripheral membrane protein</topology>
    </subcellularLocation>
    <subcellularLocation>
        <location evidence="1">Late endosome membrane</location>
    </subcellularLocation>
    <subcellularLocation>
        <location evidence="3">Lysosome membrane</location>
        <topology evidence="3">Peripheral membrane protein</topology>
        <orientation evidence="3">Cytoplasmic side</orientation>
    </subcellularLocation>
</comment>
<evidence type="ECO:0000256" key="7">
    <source>
        <dbReference type="ARBA" id="ARBA00023136"/>
    </source>
</evidence>
<feature type="transmembrane region" description="Helical" evidence="9">
    <location>
        <begin position="70"/>
        <end position="90"/>
    </location>
</feature>
<evidence type="ECO:0000256" key="9">
    <source>
        <dbReference type="SAM" id="Phobius"/>
    </source>
</evidence>
<feature type="domain" description="LITAF" evidence="10">
    <location>
        <begin position="29"/>
        <end position="112"/>
    </location>
</feature>
<dbReference type="GO" id="GO:0005765">
    <property type="term" value="C:lysosomal membrane"/>
    <property type="evidence" value="ECO:0007669"/>
    <property type="project" value="UniProtKB-SubCell"/>
</dbReference>
<accession>A0A8S1DLN8</accession>
<evidence type="ECO:0000313" key="11">
    <source>
        <dbReference type="EMBL" id="CAB3381484.1"/>
    </source>
</evidence>
<feature type="domain" description="LITAF" evidence="10">
    <location>
        <begin position="136"/>
        <end position="219"/>
    </location>
</feature>
<evidence type="ECO:0000256" key="3">
    <source>
        <dbReference type="ARBA" id="ARBA00004630"/>
    </source>
</evidence>
<comment type="similarity">
    <text evidence="4">Belongs to the CDIP1/LITAF family.</text>
</comment>
<dbReference type="PANTHER" id="PTHR23292">
    <property type="entry name" value="LIPOPOLYSACCHARIDE-INDUCED TUMOR NECROSIS FACTOR-ALPHA FACTOR"/>
    <property type="match status" value="1"/>
</dbReference>
<comment type="caution">
    <text evidence="11">The sequence shown here is derived from an EMBL/GenBank/DDBJ whole genome shotgun (WGS) entry which is preliminary data.</text>
</comment>
<dbReference type="InterPro" id="IPR037519">
    <property type="entry name" value="LITAF_fam"/>
</dbReference>
<keyword evidence="12" id="KW-1185">Reference proteome</keyword>
<feature type="region of interest" description="Disordered" evidence="8">
    <location>
        <begin position="1"/>
        <end position="23"/>
    </location>
</feature>
<organism evidence="11 12">
    <name type="scientific">Cloeon dipterum</name>
    <dbReference type="NCBI Taxonomy" id="197152"/>
    <lineage>
        <taxon>Eukaryota</taxon>
        <taxon>Metazoa</taxon>
        <taxon>Ecdysozoa</taxon>
        <taxon>Arthropoda</taxon>
        <taxon>Hexapoda</taxon>
        <taxon>Insecta</taxon>
        <taxon>Pterygota</taxon>
        <taxon>Palaeoptera</taxon>
        <taxon>Ephemeroptera</taxon>
        <taxon>Pisciforma</taxon>
        <taxon>Baetidae</taxon>
        <taxon>Cloeon</taxon>
    </lineage>
</organism>
<dbReference type="OrthoDB" id="5599753at2759"/>
<name>A0A8S1DLN8_9INSE</name>
<dbReference type="Pfam" id="PF10601">
    <property type="entry name" value="zf-LITAF-like"/>
    <property type="match status" value="2"/>
</dbReference>
<evidence type="ECO:0000256" key="5">
    <source>
        <dbReference type="ARBA" id="ARBA00022723"/>
    </source>
</evidence>
<dbReference type="AlphaFoldDB" id="A0A8S1DLN8"/>
<evidence type="ECO:0000256" key="6">
    <source>
        <dbReference type="ARBA" id="ARBA00022833"/>
    </source>
</evidence>
<dbReference type="GO" id="GO:0031902">
    <property type="term" value="C:late endosome membrane"/>
    <property type="evidence" value="ECO:0007669"/>
    <property type="project" value="UniProtKB-SubCell"/>
</dbReference>
<keyword evidence="9" id="KW-1133">Transmembrane helix</keyword>
<evidence type="ECO:0000256" key="4">
    <source>
        <dbReference type="ARBA" id="ARBA00005975"/>
    </source>
</evidence>
<dbReference type="Proteomes" id="UP000494165">
    <property type="component" value="Unassembled WGS sequence"/>
</dbReference>
<dbReference type="InterPro" id="IPR006629">
    <property type="entry name" value="LITAF"/>
</dbReference>